<sequence length="275" mass="30214">MVTRRRSKLPEKKFRSGGIAAALAAGLAAAGPASAAECSKMVVSGHPGYPPLVYYDGHEMRGAWMAIASRILSDLDIPFELSYEGPWSRVLESAMEAKIDLIATLKESPERLAYLSFTTTPAVYADIALFVRSDSTLQYHGWPDLIGKLGGIVRDEHYGLGFDEFMRSHLTVETVTSIDLDFKMLEAGHVDYAVTGYYPGLAHIASLGFEDRLKAVQPLISQTVNGFAFVTASPCLKYLPAFDKQLAVLVKNGTVQRLVDENLRNWQLKPLDLSN</sequence>
<comment type="caution">
    <text evidence="4">The sequence shown here is derived from an EMBL/GenBank/DDBJ whole genome shotgun (WGS) entry which is preliminary data.</text>
</comment>
<proteinExistence type="predicted"/>
<dbReference type="InterPro" id="IPR001638">
    <property type="entry name" value="Solute-binding_3/MltF_N"/>
</dbReference>
<dbReference type="RefSeq" id="WP_189052046.1">
    <property type="nucleotide sequence ID" value="NZ_BMJQ01000024.1"/>
</dbReference>
<dbReference type="PANTHER" id="PTHR35936:SF6">
    <property type="entry name" value="AMINO ACID ABC TRANSPORTER SUBSTRATE-BINDING PAAT FAMILY PROTEIN"/>
    <property type="match status" value="1"/>
</dbReference>
<dbReference type="Gene3D" id="3.40.190.10">
    <property type="entry name" value="Periplasmic binding protein-like II"/>
    <property type="match status" value="2"/>
</dbReference>
<evidence type="ECO:0000256" key="2">
    <source>
        <dbReference type="SAM" id="SignalP"/>
    </source>
</evidence>
<gene>
    <name evidence="4" type="ORF">GCM10011611_61740</name>
</gene>
<dbReference type="PANTHER" id="PTHR35936">
    <property type="entry name" value="MEMBRANE-BOUND LYTIC MUREIN TRANSGLYCOSYLASE F"/>
    <property type="match status" value="1"/>
</dbReference>
<evidence type="ECO:0000313" key="5">
    <source>
        <dbReference type="Proteomes" id="UP000646365"/>
    </source>
</evidence>
<feature type="chain" id="PRO_5035237591" description="Solute-binding protein family 3/N-terminal domain-containing protein" evidence="2">
    <location>
        <begin position="36"/>
        <end position="275"/>
    </location>
</feature>
<dbReference type="SUPFAM" id="SSF53850">
    <property type="entry name" value="Periplasmic binding protein-like II"/>
    <property type="match status" value="1"/>
</dbReference>
<dbReference type="Proteomes" id="UP000646365">
    <property type="component" value="Unassembled WGS sequence"/>
</dbReference>
<evidence type="ECO:0000259" key="3">
    <source>
        <dbReference type="SMART" id="SM00062"/>
    </source>
</evidence>
<protein>
    <recommendedName>
        <fullName evidence="3">Solute-binding protein family 3/N-terminal domain-containing protein</fullName>
    </recommendedName>
</protein>
<accession>A0A8J2YZN9</accession>
<dbReference type="AlphaFoldDB" id="A0A8J2YZN9"/>
<feature type="signal peptide" evidence="2">
    <location>
        <begin position="1"/>
        <end position="35"/>
    </location>
</feature>
<keyword evidence="5" id="KW-1185">Reference proteome</keyword>
<reference evidence="4" key="2">
    <citation type="submission" date="2020-09" db="EMBL/GenBank/DDBJ databases">
        <authorList>
            <person name="Sun Q."/>
            <person name="Zhou Y."/>
        </authorList>
    </citation>
    <scope>NUCLEOTIDE SEQUENCE</scope>
    <source>
        <strain evidence="4">CGMCC 1.15725</strain>
    </source>
</reference>
<feature type="domain" description="Solute-binding protein family 3/N-terminal" evidence="3">
    <location>
        <begin position="41"/>
        <end position="266"/>
    </location>
</feature>
<evidence type="ECO:0000313" key="4">
    <source>
        <dbReference type="EMBL" id="GGF46979.1"/>
    </source>
</evidence>
<dbReference type="SMART" id="SM00062">
    <property type="entry name" value="PBPb"/>
    <property type="match status" value="1"/>
</dbReference>
<keyword evidence="1 2" id="KW-0732">Signal</keyword>
<dbReference type="EMBL" id="BMJQ01000024">
    <property type="protein sequence ID" value="GGF46979.1"/>
    <property type="molecule type" value="Genomic_DNA"/>
</dbReference>
<organism evidence="4 5">
    <name type="scientific">Aliidongia dinghuensis</name>
    <dbReference type="NCBI Taxonomy" id="1867774"/>
    <lineage>
        <taxon>Bacteria</taxon>
        <taxon>Pseudomonadati</taxon>
        <taxon>Pseudomonadota</taxon>
        <taxon>Alphaproteobacteria</taxon>
        <taxon>Rhodospirillales</taxon>
        <taxon>Dongiaceae</taxon>
        <taxon>Aliidongia</taxon>
    </lineage>
</organism>
<reference evidence="4" key="1">
    <citation type="journal article" date="2014" name="Int. J. Syst. Evol. Microbiol.">
        <title>Complete genome sequence of Corynebacterium casei LMG S-19264T (=DSM 44701T), isolated from a smear-ripened cheese.</title>
        <authorList>
            <consortium name="US DOE Joint Genome Institute (JGI-PGF)"/>
            <person name="Walter F."/>
            <person name="Albersmeier A."/>
            <person name="Kalinowski J."/>
            <person name="Ruckert C."/>
        </authorList>
    </citation>
    <scope>NUCLEOTIDE SEQUENCE</scope>
    <source>
        <strain evidence="4">CGMCC 1.15725</strain>
    </source>
</reference>
<dbReference type="Pfam" id="PF00497">
    <property type="entry name" value="SBP_bac_3"/>
    <property type="match status" value="1"/>
</dbReference>
<name>A0A8J2YZN9_9PROT</name>
<evidence type="ECO:0000256" key="1">
    <source>
        <dbReference type="ARBA" id="ARBA00022729"/>
    </source>
</evidence>